<accession>A0A2H0WL52</accession>
<dbReference type="Proteomes" id="UP000230353">
    <property type="component" value="Unassembled WGS sequence"/>
</dbReference>
<dbReference type="AlphaFoldDB" id="A0A2H0WL52"/>
<name>A0A2H0WL52_9BACT</name>
<organism evidence="1 2">
    <name type="scientific">Candidatus Tagabacteria bacterium CG09_land_8_20_14_0_10_41_14</name>
    <dbReference type="NCBI Taxonomy" id="1975021"/>
    <lineage>
        <taxon>Bacteria</taxon>
        <taxon>Candidatus Tagaibacteriota</taxon>
    </lineage>
</organism>
<protein>
    <recommendedName>
        <fullName evidence="3">Glycosyltransferase subfamily 4-like N-terminal domain-containing protein</fullName>
    </recommendedName>
</protein>
<gene>
    <name evidence="1" type="ORF">COT67_01960</name>
</gene>
<evidence type="ECO:0000313" key="2">
    <source>
        <dbReference type="Proteomes" id="UP000230353"/>
    </source>
</evidence>
<dbReference type="EMBL" id="PEZL01000029">
    <property type="protein sequence ID" value="PIS13392.1"/>
    <property type="molecule type" value="Genomic_DNA"/>
</dbReference>
<sequence length="144" mass="16913">MKVLMISSDRNLFDEKSEVRQRIIEYGSLAEELHVVVFNKYDANNANVMPMMRIANNIWLYSTNSKSKWFYIRDAVKIGKKILVANGQWLITSQDPFECGLVGWRLAKFFGARLQLQIHTDFLSPYFKKESFKNRIRVLLAKFL</sequence>
<reference evidence="2" key="1">
    <citation type="submission" date="2017-09" db="EMBL/GenBank/DDBJ databases">
        <title>Depth-based differentiation of microbial function through sediment-hosted aquifers and enrichment of novel symbionts in the deep terrestrial subsurface.</title>
        <authorList>
            <person name="Probst A.J."/>
            <person name="Ladd B."/>
            <person name="Jarett J.K."/>
            <person name="Geller-Mcgrath D.E."/>
            <person name="Sieber C.M.K."/>
            <person name="Emerson J.B."/>
            <person name="Anantharaman K."/>
            <person name="Thomas B.C."/>
            <person name="Malmstrom R."/>
            <person name="Stieglmeier M."/>
            <person name="Klingl A."/>
            <person name="Woyke T."/>
            <person name="Ryan C.M."/>
            <person name="Banfield J.F."/>
        </authorList>
    </citation>
    <scope>NUCLEOTIDE SEQUENCE [LARGE SCALE GENOMIC DNA]</scope>
</reference>
<evidence type="ECO:0008006" key="3">
    <source>
        <dbReference type="Google" id="ProtNLM"/>
    </source>
</evidence>
<evidence type="ECO:0000313" key="1">
    <source>
        <dbReference type="EMBL" id="PIS13392.1"/>
    </source>
</evidence>
<feature type="non-terminal residue" evidence="1">
    <location>
        <position position="144"/>
    </location>
</feature>
<comment type="caution">
    <text evidence="1">The sequence shown here is derived from an EMBL/GenBank/DDBJ whole genome shotgun (WGS) entry which is preliminary data.</text>
</comment>
<proteinExistence type="predicted"/>